<evidence type="ECO:0000313" key="4">
    <source>
        <dbReference type="Proteomes" id="UP000094849"/>
    </source>
</evidence>
<feature type="signal peptide" evidence="2">
    <location>
        <begin position="1"/>
        <end position="22"/>
    </location>
</feature>
<comment type="caution">
    <text evidence="3">The sequence shown here is derived from an EMBL/GenBank/DDBJ whole genome shotgun (WGS) entry which is preliminary data.</text>
</comment>
<dbReference type="AlphaFoldDB" id="A0A1E2UPH0"/>
<reference evidence="3 4" key="1">
    <citation type="submission" date="2016-03" db="EMBL/GenBank/DDBJ databases">
        <title>Chemosynthetic sulphur-oxidizing symbionts of marine invertebrate animals are capable of nitrogen fixation.</title>
        <authorList>
            <person name="Petersen J.M."/>
            <person name="Kemper A."/>
            <person name="Gruber-Vodicka H."/>
            <person name="Cardini U."/>
            <person name="Geest Mvander."/>
            <person name="Kleiner M."/>
            <person name="Bulgheresi S."/>
            <person name="Fussmann M."/>
            <person name="Herbold C."/>
            <person name="Seah B.K.B."/>
            <person name="Antony C.Paul."/>
            <person name="Liu D."/>
            <person name="Belitz A."/>
            <person name="Weber M."/>
        </authorList>
    </citation>
    <scope>NUCLEOTIDE SEQUENCE [LARGE SCALE GENOMIC DNA]</scope>
    <source>
        <strain evidence="3">G_D</strain>
    </source>
</reference>
<gene>
    <name evidence="3" type="ORF">A3196_07150</name>
</gene>
<feature type="compositionally biased region" description="Polar residues" evidence="1">
    <location>
        <begin position="157"/>
        <end position="174"/>
    </location>
</feature>
<feature type="compositionally biased region" description="Low complexity" evidence="1">
    <location>
        <begin position="108"/>
        <end position="133"/>
    </location>
</feature>
<accession>A0A1E2UPH0</accession>
<sequence>MRRLKWFSLCTLIILGSTDLHAEGDTRQFNVNPGNMMGGMMNPMRNMFGGYDRNQGGYYDNYDAPYYAPQAYPYHYPQGYGAYPGTSYPQAPAGYAAPSAQYPANPGYQQPSQPAAQTPAYQQQAAPVYQQPQPTMPPATPYANAPQEQFQFRPMDQPSTMQDSAQPVTPTYAQPQIAEPQGGTAYYGNPAPSAAQGYQQQPQVPVEPSMKFRPLDQPGYAQ</sequence>
<proteinExistence type="predicted"/>
<evidence type="ECO:0000256" key="1">
    <source>
        <dbReference type="SAM" id="MobiDB-lite"/>
    </source>
</evidence>
<dbReference type="RefSeq" id="WP_069024317.1">
    <property type="nucleotide sequence ID" value="NZ_LVJZ01000003.1"/>
</dbReference>
<organism evidence="3 4">
    <name type="scientific">Candidatus Thiodiazotropha endoloripes</name>
    <dbReference type="NCBI Taxonomy" id="1818881"/>
    <lineage>
        <taxon>Bacteria</taxon>
        <taxon>Pseudomonadati</taxon>
        <taxon>Pseudomonadota</taxon>
        <taxon>Gammaproteobacteria</taxon>
        <taxon>Chromatiales</taxon>
        <taxon>Sedimenticolaceae</taxon>
        <taxon>Candidatus Thiodiazotropha</taxon>
    </lineage>
</organism>
<feature type="region of interest" description="Disordered" evidence="1">
    <location>
        <begin position="156"/>
        <end position="222"/>
    </location>
</feature>
<evidence type="ECO:0000256" key="2">
    <source>
        <dbReference type="SAM" id="SignalP"/>
    </source>
</evidence>
<dbReference type="EMBL" id="LVJZ01000003">
    <property type="protein sequence ID" value="ODB96551.1"/>
    <property type="molecule type" value="Genomic_DNA"/>
</dbReference>
<keyword evidence="4" id="KW-1185">Reference proteome</keyword>
<keyword evidence="2" id="KW-0732">Signal</keyword>
<protein>
    <submittedName>
        <fullName evidence="3">Uncharacterized protein</fullName>
    </submittedName>
</protein>
<feature type="chain" id="PRO_5009119084" evidence="2">
    <location>
        <begin position="23"/>
        <end position="222"/>
    </location>
</feature>
<feature type="region of interest" description="Disordered" evidence="1">
    <location>
        <begin position="102"/>
        <end position="144"/>
    </location>
</feature>
<dbReference type="Proteomes" id="UP000094849">
    <property type="component" value="Unassembled WGS sequence"/>
</dbReference>
<evidence type="ECO:0000313" key="3">
    <source>
        <dbReference type="EMBL" id="ODB96551.1"/>
    </source>
</evidence>
<name>A0A1E2UPH0_9GAMM</name>